<dbReference type="PROSITE" id="PS50405">
    <property type="entry name" value="GST_CTER"/>
    <property type="match status" value="1"/>
</dbReference>
<dbReference type="GO" id="GO:1904262">
    <property type="term" value="P:negative regulation of TORC1 signaling"/>
    <property type="evidence" value="ECO:0007669"/>
    <property type="project" value="TreeGrafter"/>
</dbReference>
<evidence type="ECO:0000256" key="7">
    <source>
        <dbReference type="ARBA" id="ARBA00022878"/>
    </source>
</evidence>
<dbReference type="InterPro" id="IPR009348">
    <property type="entry name" value="NPR2-like"/>
</dbReference>
<organism evidence="12 13">
    <name type="scientific">Steinernema hermaphroditum</name>
    <dbReference type="NCBI Taxonomy" id="289476"/>
    <lineage>
        <taxon>Eukaryota</taxon>
        <taxon>Metazoa</taxon>
        <taxon>Ecdysozoa</taxon>
        <taxon>Nematoda</taxon>
        <taxon>Chromadorea</taxon>
        <taxon>Rhabditida</taxon>
        <taxon>Tylenchina</taxon>
        <taxon>Panagrolaimomorpha</taxon>
        <taxon>Strongyloidoidea</taxon>
        <taxon>Steinernematidae</taxon>
        <taxon>Steinernema</taxon>
    </lineage>
</organism>
<evidence type="ECO:0000313" key="12">
    <source>
        <dbReference type="EMBL" id="KAK0401338.1"/>
    </source>
</evidence>
<evidence type="ECO:0000256" key="2">
    <source>
        <dbReference type="ARBA" id="ARBA00001955"/>
    </source>
</evidence>
<dbReference type="InterPro" id="IPR036249">
    <property type="entry name" value="Thioredoxin-like_sf"/>
</dbReference>
<evidence type="ECO:0000259" key="10">
    <source>
        <dbReference type="PROSITE" id="PS50404"/>
    </source>
</evidence>
<feature type="domain" description="GST N-terminal" evidence="10">
    <location>
        <begin position="399"/>
        <end position="480"/>
    </location>
</feature>
<keyword evidence="7" id="KW-0828">Tyrosine catabolism</keyword>
<dbReference type="InterPro" id="IPR004045">
    <property type="entry name" value="Glutathione_S-Trfase_N"/>
</dbReference>
<name>A0AA39HAM7_9BILA</name>
<comment type="catalytic activity">
    <reaction evidence="1">
        <text>4-maleylacetoacetate = 4-fumarylacetoacetate</text>
        <dbReference type="Rhea" id="RHEA:14817"/>
        <dbReference type="ChEBI" id="CHEBI:17105"/>
        <dbReference type="ChEBI" id="CHEBI:18034"/>
        <dbReference type="EC" id="5.2.1.2"/>
    </reaction>
</comment>
<dbReference type="GO" id="GO:0034198">
    <property type="term" value="P:cellular response to amino acid starvation"/>
    <property type="evidence" value="ECO:0007669"/>
    <property type="project" value="TreeGrafter"/>
</dbReference>
<dbReference type="Pfam" id="PF06218">
    <property type="entry name" value="NPR2"/>
    <property type="match status" value="2"/>
</dbReference>
<dbReference type="Pfam" id="PF02798">
    <property type="entry name" value="GST_N"/>
    <property type="match status" value="1"/>
</dbReference>
<comment type="pathway">
    <text evidence="3">Amino-acid degradation; L-phenylalanine degradation; acetoacetate and fumarate from L-phenylalanine: step 5/6.</text>
</comment>
<dbReference type="InterPro" id="IPR034333">
    <property type="entry name" value="GST_Zeta_N"/>
</dbReference>
<dbReference type="GO" id="GO:1990130">
    <property type="term" value="C:GATOR1 complex"/>
    <property type="evidence" value="ECO:0007669"/>
    <property type="project" value="TreeGrafter"/>
</dbReference>
<dbReference type="InterPro" id="IPR005955">
    <property type="entry name" value="GST_Zeta"/>
</dbReference>
<protein>
    <recommendedName>
        <fullName evidence="6">maleylacetoacetate isomerase</fullName>
        <ecNumber evidence="6">5.2.1.2</ecNumber>
    </recommendedName>
</protein>
<feature type="domain" description="GST C-terminal" evidence="11">
    <location>
        <begin position="486"/>
        <end position="609"/>
    </location>
</feature>
<dbReference type="SUPFAM" id="SSF47616">
    <property type="entry name" value="GST C-terminal domain-like"/>
    <property type="match status" value="1"/>
</dbReference>
<dbReference type="PANTHER" id="PTHR12991">
    <property type="entry name" value="NITROGEN PERMEASE REGULATOR 2/TUMOR SUPPRESSOR CANDIDATE 4"/>
    <property type="match status" value="1"/>
</dbReference>
<sequence length="613" mass="71431">MNEAMNSFLSEIGEIPKLEGIIYAEFDTNTGPVIRYQVPREIFPTQRWRTFSNAVIPRREMFNKLIKIAFHDYKVMGHPVCLKHRRYPRGDFIFNLCFVVSKDSTIDCMYEPLVQKCSQYLVELERECWFLSKSAAKRKMPRLMRKIFKGINNNAGCELAVTKATTFYLKLCPSFHGKEPPKISKYMVPMFTRNPPPISAEQIHKMDILSRKIIPHIDGVRCIKEISNVIEIESDLVERCVQNLHFYGCITLVPLFMYSNTYVTTEKLHNLYTDGRMQEECLEFIKRTQNDWSTDEKRPTFPQIFRLYASLKTGYTLKEWVGRIEPDMLNFDVRKFIQFGLCRGFVRKLSVYPFCKNPNNTSRIATFCNGSRPVEDIAIHYRCSPFDLLSMLQKHKDFMKPTLYSYWRSSCSWRVRIALALKGLDYDYVGVNLVKGEQRDPEFLKKNPQGLVPAYVAGDAVLTESMAIMEYLEEKYPEKQKLLPENPEDRAKVRALCYLIASNTQPVQNLRVLQFYGKGDTSKYAEWASHWISLGFDALEEELKKHSGKYAFGDQATFLDVLIPPQVYNARRFKVDMDKYPTIKAIDERLGELEPFKKAHPSRQPDTPELERA</sequence>
<dbReference type="GO" id="GO:0010508">
    <property type="term" value="P:positive regulation of autophagy"/>
    <property type="evidence" value="ECO:0007669"/>
    <property type="project" value="TreeGrafter"/>
</dbReference>
<gene>
    <name evidence="12" type="ORF">QR680_015723</name>
</gene>
<evidence type="ECO:0000256" key="6">
    <source>
        <dbReference type="ARBA" id="ARBA00013199"/>
    </source>
</evidence>
<evidence type="ECO:0000313" key="13">
    <source>
        <dbReference type="Proteomes" id="UP001175271"/>
    </source>
</evidence>
<evidence type="ECO:0000256" key="8">
    <source>
        <dbReference type="ARBA" id="ARBA00023232"/>
    </source>
</evidence>
<comment type="similarity">
    <text evidence="4">Belongs to the NPR2 family.</text>
</comment>
<dbReference type="InterPro" id="IPR010987">
    <property type="entry name" value="Glutathione-S-Trfase_C-like"/>
</dbReference>
<dbReference type="PROSITE" id="PS50404">
    <property type="entry name" value="GST_NTER"/>
    <property type="match status" value="1"/>
</dbReference>
<keyword evidence="8" id="KW-0585">Phenylalanine catabolism</keyword>
<dbReference type="SUPFAM" id="SSF52833">
    <property type="entry name" value="Thioredoxin-like"/>
    <property type="match status" value="1"/>
</dbReference>
<dbReference type="Proteomes" id="UP001175271">
    <property type="component" value="Unassembled WGS sequence"/>
</dbReference>
<proteinExistence type="inferred from homology"/>
<comment type="similarity">
    <text evidence="5">Belongs to the GST superfamily. Zeta family.</text>
</comment>
<keyword evidence="13" id="KW-1185">Reference proteome</keyword>
<dbReference type="Gene3D" id="1.20.1050.10">
    <property type="match status" value="1"/>
</dbReference>
<dbReference type="InterPro" id="IPR036282">
    <property type="entry name" value="Glutathione-S-Trfase_C_sf"/>
</dbReference>
<reference evidence="12" key="1">
    <citation type="submission" date="2023-06" db="EMBL/GenBank/DDBJ databases">
        <title>Genomic analysis of the entomopathogenic nematode Steinernema hermaphroditum.</title>
        <authorList>
            <person name="Schwarz E.M."/>
            <person name="Heppert J.K."/>
            <person name="Baniya A."/>
            <person name="Schwartz H.T."/>
            <person name="Tan C.-H."/>
            <person name="Antoshechkin I."/>
            <person name="Sternberg P.W."/>
            <person name="Goodrich-Blair H."/>
            <person name="Dillman A.R."/>
        </authorList>
    </citation>
    <scope>NUCLEOTIDE SEQUENCE</scope>
    <source>
        <strain evidence="12">PS9179</strain>
        <tissue evidence="12">Whole animal</tissue>
    </source>
</reference>
<dbReference type="GO" id="GO:0005774">
    <property type="term" value="C:vacuolar membrane"/>
    <property type="evidence" value="ECO:0007669"/>
    <property type="project" value="TreeGrafter"/>
</dbReference>
<feature type="region of interest" description="Disordered" evidence="9">
    <location>
        <begin position="594"/>
        <end position="613"/>
    </location>
</feature>
<dbReference type="GO" id="GO:0016034">
    <property type="term" value="F:maleylacetoacetate isomerase activity"/>
    <property type="evidence" value="ECO:0007669"/>
    <property type="project" value="UniProtKB-EC"/>
</dbReference>
<evidence type="ECO:0000256" key="4">
    <source>
        <dbReference type="ARBA" id="ARBA00008433"/>
    </source>
</evidence>
<dbReference type="GO" id="GO:0006572">
    <property type="term" value="P:L-tyrosine catabolic process"/>
    <property type="evidence" value="ECO:0007669"/>
    <property type="project" value="UniProtKB-KW"/>
</dbReference>
<dbReference type="EMBL" id="JAUCMV010000004">
    <property type="protein sequence ID" value="KAK0401338.1"/>
    <property type="molecule type" value="Genomic_DNA"/>
</dbReference>
<comment type="cofactor">
    <cofactor evidence="2">
        <name>glutathione</name>
        <dbReference type="ChEBI" id="CHEBI:57925"/>
    </cofactor>
</comment>
<evidence type="ECO:0000256" key="5">
    <source>
        <dbReference type="ARBA" id="ARBA00010007"/>
    </source>
</evidence>
<dbReference type="EC" id="5.2.1.2" evidence="6"/>
<evidence type="ECO:0000256" key="1">
    <source>
        <dbReference type="ARBA" id="ARBA00001622"/>
    </source>
</evidence>
<evidence type="ECO:0000259" key="11">
    <source>
        <dbReference type="PROSITE" id="PS50405"/>
    </source>
</evidence>
<dbReference type="AlphaFoldDB" id="A0AA39HAM7"/>
<evidence type="ECO:0000256" key="9">
    <source>
        <dbReference type="SAM" id="MobiDB-lite"/>
    </source>
</evidence>
<dbReference type="GO" id="GO:0005096">
    <property type="term" value="F:GTPase activator activity"/>
    <property type="evidence" value="ECO:0007669"/>
    <property type="project" value="TreeGrafter"/>
</dbReference>
<dbReference type="Gene3D" id="3.40.30.10">
    <property type="entry name" value="Glutaredoxin"/>
    <property type="match status" value="1"/>
</dbReference>
<dbReference type="SFLD" id="SFLDG00358">
    <property type="entry name" value="Main_(cytGST)"/>
    <property type="match status" value="1"/>
</dbReference>
<dbReference type="CDD" id="cd03191">
    <property type="entry name" value="GST_C_Zeta"/>
    <property type="match status" value="1"/>
</dbReference>
<dbReference type="InterPro" id="IPR034330">
    <property type="entry name" value="GST_Zeta_C"/>
</dbReference>
<dbReference type="PANTHER" id="PTHR12991:SF10">
    <property type="entry name" value="GATOR COMPLEX PROTEIN NPRL2"/>
    <property type="match status" value="1"/>
</dbReference>
<accession>A0AA39HAM7</accession>
<comment type="caution">
    <text evidence="12">The sequence shown here is derived from an EMBL/GenBank/DDBJ whole genome shotgun (WGS) entry which is preliminary data.</text>
</comment>
<dbReference type="InterPro" id="IPR040079">
    <property type="entry name" value="Glutathione_S-Trfase"/>
</dbReference>
<dbReference type="FunFam" id="1.20.1050.10:FF:000010">
    <property type="entry name" value="Maleylacetoacetate isomerase isoform 1"/>
    <property type="match status" value="1"/>
</dbReference>
<dbReference type="CDD" id="cd03042">
    <property type="entry name" value="GST_N_Zeta"/>
    <property type="match status" value="1"/>
</dbReference>
<evidence type="ECO:0000256" key="3">
    <source>
        <dbReference type="ARBA" id="ARBA00004671"/>
    </source>
</evidence>
<dbReference type="SFLD" id="SFLDS00019">
    <property type="entry name" value="Glutathione_Transferase_(cytos"/>
    <property type="match status" value="1"/>
</dbReference>
<dbReference type="NCBIfam" id="TIGR01262">
    <property type="entry name" value="maiA"/>
    <property type="match status" value="1"/>
</dbReference>
<dbReference type="GO" id="GO:0006559">
    <property type="term" value="P:L-phenylalanine catabolic process"/>
    <property type="evidence" value="ECO:0007669"/>
    <property type="project" value="UniProtKB-KW"/>
</dbReference>